<dbReference type="Proteomes" id="UP000054735">
    <property type="component" value="Unassembled WGS sequence"/>
</dbReference>
<evidence type="ECO:0000313" key="2">
    <source>
        <dbReference type="EMBL" id="KTC68123.1"/>
    </source>
</evidence>
<dbReference type="InterPro" id="IPR043089">
    <property type="entry name" value="Dot_Icm_IcmQ_C"/>
</dbReference>
<dbReference type="Gene3D" id="3.20.170.50">
    <property type="entry name" value="Dot/Icm secretion system IcmQ, C-terminal domain"/>
    <property type="match status" value="1"/>
</dbReference>
<proteinExistence type="predicted"/>
<dbReference type="EMBL" id="AY860641">
    <property type="protein sequence ID" value="AAX56129.1"/>
    <property type="molecule type" value="Genomic_DNA"/>
</dbReference>
<protein>
    <submittedName>
        <fullName evidence="1 2">IcmQ</fullName>
    </submittedName>
</protein>
<reference evidence="1" key="1">
    <citation type="journal article" date="2005" name="Proc. Natl. Acad. Sci. U.S.A.">
        <title>Coevolution between nonhomologous but functionally similar proteins and their conserved partners in the Legionella pathogenesis system.</title>
        <authorList>
            <person name="Feldman M."/>
            <person name="Zusman T."/>
            <person name="Hagag S."/>
            <person name="Segal G."/>
        </authorList>
    </citation>
    <scope>NUCLEOTIDE SEQUENCE</scope>
</reference>
<name>Q49JE7_9GAMM</name>
<reference evidence="3 5" key="3">
    <citation type="submission" date="2018-06" db="EMBL/GenBank/DDBJ databases">
        <authorList>
            <consortium name="Pathogen Informatics"/>
            <person name="Doyle S."/>
        </authorList>
    </citation>
    <scope>NUCLEOTIDE SEQUENCE [LARGE SCALE GENOMIC DNA]</scope>
    <source>
        <strain evidence="3 5">NCTC12437</strain>
    </source>
</reference>
<evidence type="ECO:0000313" key="3">
    <source>
        <dbReference type="EMBL" id="STX31167.1"/>
    </source>
</evidence>
<dbReference type="Proteomes" id="UP000255066">
    <property type="component" value="Unassembled WGS sequence"/>
</dbReference>
<dbReference type="EMBL" id="LNXT01000048">
    <property type="protein sequence ID" value="KTC68123.1"/>
    <property type="molecule type" value="Genomic_DNA"/>
</dbReference>
<evidence type="ECO:0000313" key="4">
    <source>
        <dbReference type="Proteomes" id="UP000054735"/>
    </source>
</evidence>
<dbReference type="Gene3D" id="1.20.5.420">
    <property type="entry name" value="Immunoglobulin FC, subunit C"/>
    <property type="match status" value="1"/>
</dbReference>
<accession>Q49JE7</accession>
<dbReference type="AlphaFoldDB" id="Q49JE7"/>
<evidence type="ECO:0000313" key="1">
    <source>
        <dbReference type="EMBL" id="AAX56129.1"/>
    </source>
</evidence>
<dbReference type="PATRIC" id="fig|28083.5.peg.2878"/>
<dbReference type="NCBIfam" id="TIGR02527">
    <property type="entry name" value="dot_icm_IcmQ"/>
    <property type="match status" value="1"/>
</dbReference>
<gene>
    <name evidence="1" type="primary">icmQ</name>
    <name evidence="2" type="ORF">Lbir_2725</name>
    <name evidence="3" type="ORF">NCTC12437_00937</name>
</gene>
<organism evidence="1">
    <name type="scientific">Legionella birminghamensis</name>
    <dbReference type="NCBI Taxonomy" id="28083"/>
    <lineage>
        <taxon>Bacteria</taxon>
        <taxon>Pseudomonadati</taxon>
        <taxon>Pseudomonadota</taxon>
        <taxon>Gammaproteobacteria</taxon>
        <taxon>Legionellales</taxon>
        <taxon>Legionellaceae</taxon>
        <taxon>Legionella</taxon>
    </lineage>
</organism>
<sequence length="195" mass="22330">MKENLGDKQAEDILKALDEAIESGPWEESNFLRVIGKNLREIRENYSRSLSSSSAKNNSNATLLNRVALRSGQQEVFIALYSSEGNNLQSWERILANLPRQVISRPIYTDEENVKFMIKSKENKLNEAYISVFINQSDILLLSADKTPQDKFGKPLLTLKDRAINLENINRFVHYSGTYKYMKGRLIKNQPNESS</sequence>
<dbReference type="OrthoDB" id="5645338at2"/>
<keyword evidence="4" id="KW-1185">Reference proteome</keyword>
<dbReference type="InterPro" id="IPR013365">
    <property type="entry name" value="Dot_Icm_IcmQ"/>
</dbReference>
<dbReference type="STRING" id="28083.Lbir_2725"/>
<dbReference type="Pfam" id="PF09475">
    <property type="entry name" value="Dot_icm_IcmQ"/>
    <property type="match status" value="1"/>
</dbReference>
<dbReference type="EMBL" id="UGNW01000001">
    <property type="protein sequence ID" value="STX31167.1"/>
    <property type="molecule type" value="Genomic_DNA"/>
</dbReference>
<reference evidence="2 4" key="2">
    <citation type="submission" date="2015-11" db="EMBL/GenBank/DDBJ databases">
        <title>Genomic analysis of 38 Legionella species identifies large and diverse effector repertoires.</title>
        <authorList>
            <person name="Burstein D."/>
            <person name="Amaro F."/>
            <person name="Zusman T."/>
            <person name="Lifshitz Z."/>
            <person name="Cohen O."/>
            <person name="Gilbert J.A."/>
            <person name="Pupko T."/>
            <person name="Shuman H.A."/>
            <person name="Segal G."/>
        </authorList>
    </citation>
    <scope>NUCLEOTIDE SEQUENCE [LARGE SCALE GENOMIC DNA]</scope>
    <source>
        <strain evidence="2 4">CDC#1407-AL-14</strain>
    </source>
</reference>
<evidence type="ECO:0000313" key="5">
    <source>
        <dbReference type="Proteomes" id="UP000255066"/>
    </source>
</evidence>
<dbReference type="RefSeq" id="WP_058524715.1">
    <property type="nucleotide sequence ID" value="NZ_CAAAHV010000004.1"/>
</dbReference>